<dbReference type="EMBL" id="HG994584">
    <property type="protein sequence ID" value="CAF2946588.1"/>
    <property type="molecule type" value="Genomic_DNA"/>
</dbReference>
<gene>
    <name evidence="1" type="ORF">LSAA_10596</name>
</gene>
<reference evidence="1" key="1">
    <citation type="submission" date="2021-02" db="EMBL/GenBank/DDBJ databases">
        <authorList>
            <person name="Bekaert M."/>
        </authorList>
    </citation>
    <scope>NUCLEOTIDE SEQUENCE</scope>
    <source>
        <strain evidence="1">IoA-00</strain>
    </source>
</reference>
<protein>
    <submittedName>
        <fullName evidence="1">(salmon louse) hypothetical protein</fullName>
    </submittedName>
</protein>
<proteinExistence type="predicted"/>
<dbReference type="AlphaFoldDB" id="A0A7R8CVP4"/>
<accession>A0A7R8CVP4</accession>
<evidence type="ECO:0000313" key="1">
    <source>
        <dbReference type="EMBL" id="CAF2946588.1"/>
    </source>
</evidence>
<organism evidence="1 2">
    <name type="scientific">Lepeophtheirus salmonis</name>
    <name type="common">Salmon louse</name>
    <name type="synonym">Caligus salmonis</name>
    <dbReference type="NCBI Taxonomy" id="72036"/>
    <lineage>
        <taxon>Eukaryota</taxon>
        <taxon>Metazoa</taxon>
        <taxon>Ecdysozoa</taxon>
        <taxon>Arthropoda</taxon>
        <taxon>Crustacea</taxon>
        <taxon>Multicrustacea</taxon>
        <taxon>Hexanauplia</taxon>
        <taxon>Copepoda</taxon>
        <taxon>Siphonostomatoida</taxon>
        <taxon>Caligidae</taxon>
        <taxon>Lepeophtheirus</taxon>
    </lineage>
</organism>
<dbReference type="Proteomes" id="UP000675881">
    <property type="component" value="Chromosome 5"/>
</dbReference>
<sequence>MTLTGTRVAITTISKESQIVFSYSKTAKKRMIPTGVLGHLSSLLHHPTVILYSKEEELLLLAPPSNMTSPFLHLHLCEVGAAQWTLGVAILVIKMSPSYLRAVVCLASHLWKERVKKHCYPLEKTKIDHQTTTGSFLKAQECIILIQFHLSSYLLKNKLKWMSSIDVSSSSISSPPSSQYSSPSAFDRNVVVFPHRKVEDVPGIFIPHKSSSSAHHYISHQPLWASSPSSKANIPSYYSVRKKHHFSISLVSFNT</sequence>
<evidence type="ECO:0000313" key="2">
    <source>
        <dbReference type="Proteomes" id="UP000675881"/>
    </source>
</evidence>
<keyword evidence="2" id="KW-1185">Reference proteome</keyword>
<name>A0A7R8CVP4_LEPSM</name>